<evidence type="ECO:0000256" key="3">
    <source>
        <dbReference type="ARBA" id="ARBA00022475"/>
    </source>
</evidence>
<organism evidence="8 9">
    <name type="scientific">Vagococcus lutrae</name>
    <dbReference type="NCBI Taxonomy" id="81947"/>
    <lineage>
        <taxon>Bacteria</taxon>
        <taxon>Bacillati</taxon>
        <taxon>Bacillota</taxon>
        <taxon>Bacilli</taxon>
        <taxon>Lactobacillales</taxon>
        <taxon>Enterococcaceae</taxon>
        <taxon>Vagococcus</taxon>
    </lineage>
</organism>
<keyword evidence="5 7" id="KW-1133">Transmembrane helix</keyword>
<sequence>MSRVKQIAPGFLACLVIALVAQMIGSQVPQIGAALFAILLGMACGNTFLNQKNLDVGVKFSESKLLEISIALTGLTLNVMEVMAIGWHGGLFIVLQMTLTIVAVFMLGQLLGFTRKFSLLMCAGNAVCGSSAIGTVSPILGADEKDKGISITTVNLTGTVLMVFLPIMTGWLYQHDTVQTSAMIGGTLQSIGQVIASAKLVNDDVTQFATVFKLLRIVLLVVVAMVFAKINTAEDGPLFRKETDNVTKRVGIPWFILTFMILCLVVTLVSVPSIISVVAKKISNQFEIIALAGIGMRVKFKDLVREGPRSMMFGLLTGGMQIGMAWLLIKWLF</sequence>
<dbReference type="EMBL" id="CP116507">
    <property type="protein sequence ID" value="WCG22879.1"/>
    <property type="molecule type" value="Genomic_DNA"/>
</dbReference>
<dbReference type="GO" id="GO:0005886">
    <property type="term" value="C:plasma membrane"/>
    <property type="evidence" value="ECO:0007669"/>
    <property type="project" value="UniProtKB-SubCell"/>
</dbReference>
<dbReference type="PANTHER" id="PTHR30106:SF2">
    <property type="entry name" value="UPF0324 INNER MEMBRANE PROTEIN YEIH"/>
    <property type="match status" value="1"/>
</dbReference>
<proteinExistence type="inferred from homology"/>
<keyword evidence="6 7" id="KW-0472">Membrane</keyword>
<dbReference type="Proteomes" id="UP001179600">
    <property type="component" value="Chromosome"/>
</dbReference>
<feature type="transmembrane region" description="Helical" evidence="7">
    <location>
        <begin position="31"/>
        <end position="49"/>
    </location>
</feature>
<evidence type="ECO:0000256" key="5">
    <source>
        <dbReference type="ARBA" id="ARBA00022989"/>
    </source>
</evidence>
<feature type="transmembrane region" description="Helical" evidence="7">
    <location>
        <begin position="214"/>
        <end position="232"/>
    </location>
</feature>
<feature type="transmembrane region" description="Helical" evidence="7">
    <location>
        <begin position="148"/>
        <end position="173"/>
    </location>
</feature>
<feature type="transmembrane region" description="Helical" evidence="7">
    <location>
        <begin position="252"/>
        <end position="279"/>
    </location>
</feature>
<dbReference type="PANTHER" id="PTHR30106">
    <property type="entry name" value="INNER MEMBRANE PROTEIN YEIH-RELATED"/>
    <property type="match status" value="1"/>
</dbReference>
<evidence type="ECO:0000313" key="8">
    <source>
        <dbReference type="EMBL" id="WCG22879.1"/>
    </source>
</evidence>
<protein>
    <submittedName>
        <fullName evidence="8">Sulfate exporter family transporter</fullName>
    </submittedName>
</protein>
<dbReference type="Pfam" id="PF03601">
    <property type="entry name" value="Cons_hypoth698"/>
    <property type="match status" value="1"/>
</dbReference>
<feature type="transmembrane region" description="Helical" evidence="7">
    <location>
        <begin position="311"/>
        <end position="329"/>
    </location>
</feature>
<feature type="transmembrane region" description="Helical" evidence="7">
    <location>
        <begin position="7"/>
        <end position="25"/>
    </location>
</feature>
<keyword evidence="3" id="KW-1003">Cell membrane</keyword>
<dbReference type="InterPro" id="IPR018383">
    <property type="entry name" value="UPF0324_pro"/>
</dbReference>
<dbReference type="RefSeq" id="WP_126762372.1">
    <property type="nucleotide sequence ID" value="NZ_BKBT01000022.1"/>
</dbReference>
<name>A0AAF0BGB2_9ENTE</name>
<feature type="transmembrane region" description="Helical" evidence="7">
    <location>
        <begin position="70"/>
        <end position="87"/>
    </location>
</feature>
<evidence type="ECO:0000256" key="7">
    <source>
        <dbReference type="SAM" id="Phobius"/>
    </source>
</evidence>
<reference evidence="8" key="1">
    <citation type="submission" date="2023-01" db="EMBL/GenBank/DDBJ databases">
        <title>Oxazolidinone resistance genes in florfenicol resistant enterococci from beef cattle and veal calves at slaughter.</title>
        <authorList>
            <person name="Biggel M."/>
        </authorList>
    </citation>
    <scope>NUCLEOTIDE SEQUENCE</scope>
    <source>
        <strain evidence="8">K204-1</strain>
    </source>
</reference>
<comment type="similarity">
    <text evidence="2">Belongs to the UPF0324 family.</text>
</comment>
<evidence type="ECO:0000256" key="6">
    <source>
        <dbReference type="ARBA" id="ARBA00023136"/>
    </source>
</evidence>
<accession>A0AAF0BGB2</accession>
<keyword evidence="4 7" id="KW-0812">Transmembrane</keyword>
<evidence type="ECO:0000313" key="9">
    <source>
        <dbReference type="Proteomes" id="UP001179600"/>
    </source>
</evidence>
<dbReference type="AlphaFoldDB" id="A0AAF0BGB2"/>
<feature type="transmembrane region" description="Helical" evidence="7">
    <location>
        <begin position="119"/>
        <end position="142"/>
    </location>
</feature>
<evidence type="ECO:0000256" key="4">
    <source>
        <dbReference type="ARBA" id="ARBA00022692"/>
    </source>
</evidence>
<evidence type="ECO:0000256" key="2">
    <source>
        <dbReference type="ARBA" id="ARBA00007977"/>
    </source>
</evidence>
<feature type="transmembrane region" description="Helical" evidence="7">
    <location>
        <begin position="93"/>
        <end position="112"/>
    </location>
</feature>
<comment type="subcellular location">
    <subcellularLocation>
        <location evidence="1">Cell membrane</location>
        <topology evidence="1">Multi-pass membrane protein</topology>
    </subcellularLocation>
</comment>
<evidence type="ECO:0000256" key="1">
    <source>
        <dbReference type="ARBA" id="ARBA00004651"/>
    </source>
</evidence>
<gene>
    <name evidence="8" type="ORF">PML95_01140</name>
</gene>